<keyword evidence="3" id="KW-1133">Transmembrane helix</keyword>
<organism evidence="4 5">
    <name type="scientific">Pseudocohnilembus persalinus</name>
    <name type="common">Ciliate</name>
    <dbReference type="NCBI Taxonomy" id="266149"/>
    <lineage>
        <taxon>Eukaryota</taxon>
        <taxon>Sar</taxon>
        <taxon>Alveolata</taxon>
        <taxon>Ciliophora</taxon>
        <taxon>Intramacronucleata</taxon>
        <taxon>Oligohymenophorea</taxon>
        <taxon>Scuticociliatia</taxon>
        <taxon>Philasterida</taxon>
        <taxon>Pseudocohnilembidae</taxon>
        <taxon>Pseudocohnilembus</taxon>
    </lineage>
</organism>
<gene>
    <name evidence="4" type="ORF">PPERSA_10819</name>
</gene>
<evidence type="ECO:0000313" key="4">
    <source>
        <dbReference type="EMBL" id="KRX00320.1"/>
    </source>
</evidence>
<evidence type="ECO:0008006" key="6">
    <source>
        <dbReference type="Google" id="ProtNLM"/>
    </source>
</evidence>
<dbReference type="Proteomes" id="UP000054937">
    <property type="component" value="Unassembled WGS sequence"/>
</dbReference>
<evidence type="ECO:0000256" key="2">
    <source>
        <dbReference type="SAM" id="MobiDB-lite"/>
    </source>
</evidence>
<evidence type="ECO:0000256" key="1">
    <source>
        <dbReference type="SAM" id="Coils"/>
    </source>
</evidence>
<reference evidence="4 5" key="1">
    <citation type="journal article" date="2015" name="Sci. Rep.">
        <title>Genome of the facultative scuticociliatosis pathogen Pseudocohnilembus persalinus provides insight into its virulence through horizontal gene transfer.</title>
        <authorList>
            <person name="Xiong J."/>
            <person name="Wang G."/>
            <person name="Cheng J."/>
            <person name="Tian M."/>
            <person name="Pan X."/>
            <person name="Warren A."/>
            <person name="Jiang C."/>
            <person name="Yuan D."/>
            <person name="Miao W."/>
        </authorList>
    </citation>
    <scope>NUCLEOTIDE SEQUENCE [LARGE SCALE GENOMIC DNA]</scope>
    <source>
        <strain evidence="4">36N120E</strain>
    </source>
</reference>
<protein>
    <recommendedName>
        <fullName evidence="6">Transmembrane protein</fullName>
    </recommendedName>
</protein>
<dbReference type="InParanoid" id="A0A0V0QDV1"/>
<feature type="coiled-coil region" evidence="1">
    <location>
        <begin position="429"/>
        <end position="456"/>
    </location>
</feature>
<keyword evidence="1" id="KW-0175">Coiled coil</keyword>
<keyword evidence="3" id="KW-0812">Transmembrane</keyword>
<proteinExistence type="predicted"/>
<feature type="transmembrane region" description="Helical" evidence="3">
    <location>
        <begin position="137"/>
        <end position="154"/>
    </location>
</feature>
<feature type="transmembrane region" description="Helical" evidence="3">
    <location>
        <begin position="84"/>
        <end position="109"/>
    </location>
</feature>
<feature type="compositionally biased region" description="Basic and acidic residues" evidence="2">
    <location>
        <begin position="732"/>
        <end position="749"/>
    </location>
</feature>
<comment type="caution">
    <text evidence="4">The sequence shown here is derived from an EMBL/GenBank/DDBJ whole genome shotgun (WGS) entry which is preliminary data.</text>
</comment>
<dbReference type="AlphaFoldDB" id="A0A0V0QDV1"/>
<evidence type="ECO:0000313" key="5">
    <source>
        <dbReference type="Proteomes" id="UP000054937"/>
    </source>
</evidence>
<feature type="region of interest" description="Disordered" evidence="2">
    <location>
        <begin position="732"/>
        <end position="753"/>
    </location>
</feature>
<feature type="region of interest" description="Disordered" evidence="2">
    <location>
        <begin position="508"/>
        <end position="552"/>
    </location>
</feature>
<sequence length="1200" mass="140803">MIIFNSVGVNPVLNSISQNSENELSESQQQYIQIFLGIQVGNDSVLDGQILSNNIVNCKIIFLQCFLTFWVIQKSVALISLVQYFCFFVYAYFMAINLFFSESYIGVIIERFVQYSNNNTSDEQFQNYQKGYFSDQGLFIIISFVLTCGCYLVIQYKNFQQKKLEFNQQIQNSYNLKALSEVLISKDFNPLIQIHGIDFKKTIESLEKKYKVRQQIIQNKGQNKLYYERLLDKFLQHKQMVKQCLSKIIDKKEYKKNDNIKIIQQNEQQKQTVNFNDLKNYETQLSVFANLDQKNKKNSKPSQLKIQNNIQDHKIIENQQENTIQEIIINLDGNNQKQKEKENQLIYCVEFIAKEVRDQLDIQSQQGFYDFLNEDLNIFTQQQNIKEHQNLTPKQYQGISNFQNANVNDEAGQLSPDRSTTSRQLNLDFQFSQRNYSNYNNNINNENNNCNLIQNQANSNFNHSTANENNNQFKYLGDNFISINDIKSPVSKQFSMGQIQNLVKSLPQSTNLNTNNNQNNSSNTNTNKKQANSKQSQISFHQQQQQKSTKGIIHQSGNLQSQFYQQLPALNIFQKSSESINYLRNQNMNNLNSNNNIQNSMLFKSIDSANKQKEQNFIGHFHDIYSLNDEIFSVLNSIWAFQSEEEKKQIKYKFVQQQKQDTALQEQNKLMKSKITKNSKNKRKKNKNDTLLVVEKPFVFKDKLLFQFYQKEKKVNKNQGQLDAIFEAAEKNEKQKEKNKGKQNDKSNESDINEQLQKEINEENNKNQLKNMKNLKEVVLKLSKINIRLLKYNFTNFFLKGGNTQIIEEVNLSLFLRNCNHILFDNKMRILKEYNNINLLKLNQDKLQLTTFFMILFYSVIKIGNTKIFDINFNEKDVENLGCQIKLIYEDLKQQKIFFEKYIKSQNQTEIQKMPKKIQLLNLILKKIGCEKSLEINYESEQNYQQVDNKKENQNSLKEINISFTFCKDLNNRAGNLMQNKYLTKLKYQVENNNISSFLQINSNYNNSLKNINKNVLCYQNSNSTSHVNFEQSTRIQHPLASNYGNFRPSNFNRFSKFEEVVSQNSETDQCENNKDVEINNNLVLKNNCQDKQNLKISGNEGNNINEDEVVINNNIQKYNSVFYCNKSDIIERESSKEQSIQQQQQQLKQSLNSCSINGHTKSYLLLDQDSALNQNSQMYFQTDNNIYQTIKTNCYKFKN</sequence>
<feature type="compositionally biased region" description="Low complexity" evidence="2">
    <location>
        <begin position="508"/>
        <end position="550"/>
    </location>
</feature>
<feature type="transmembrane region" description="Helical" evidence="3">
    <location>
        <begin position="54"/>
        <end position="72"/>
    </location>
</feature>
<keyword evidence="5" id="KW-1185">Reference proteome</keyword>
<keyword evidence="3" id="KW-0472">Membrane</keyword>
<evidence type="ECO:0000256" key="3">
    <source>
        <dbReference type="SAM" id="Phobius"/>
    </source>
</evidence>
<name>A0A0V0QDV1_PSEPJ</name>
<dbReference type="EMBL" id="LDAU01000194">
    <property type="protein sequence ID" value="KRX00320.1"/>
    <property type="molecule type" value="Genomic_DNA"/>
</dbReference>
<accession>A0A0V0QDV1</accession>